<reference evidence="2" key="1">
    <citation type="submission" date="2017-04" db="EMBL/GenBank/DDBJ databases">
        <authorList>
            <person name="Varghese N."/>
            <person name="Submissions S."/>
        </authorList>
    </citation>
    <scope>NUCLEOTIDE SEQUENCE [LARGE SCALE GENOMIC DNA]</scope>
    <source>
        <strain evidence="2">USBA 82</strain>
    </source>
</reference>
<dbReference type="Proteomes" id="UP000193355">
    <property type="component" value="Unassembled WGS sequence"/>
</dbReference>
<organism evidence="1 2">
    <name type="scientific">Dethiosulfovibrio salsuginis</name>
    <dbReference type="NCBI Taxonomy" id="561720"/>
    <lineage>
        <taxon>Bacteria</taxon>
        <taxon>Thermotogati</taxon>
        <taxon>Synergistota</taxon>
        <taxon>Synergistia</taxon>
        <taxon>Synergistales</taxon>
        <taxon>Dethiosulfovibrionaceae</taxon>
        <taxon>Dethiosulfovibrio</taxon>
    </lineage>
</organism>
<dbReference type="AlphaFoldDB" id="A0A1X7JJD3"/>
<dbReference type="EMBL" id="FXBB01000012">
    <property type="protein sequence ID" value="SMG27410.1"/>
    <property type="molecule type" value="Genomic_DNA"/>
</dbReference>
<dbReference type="RefSeq" id="WP_085544451.1">
    <property type="nucleotide sequence ID" value="NZ_FXBB01000012.1"/>
</dbReference>
<proteinExistence type="predicted"/>
<gene>
    <name evidence="1" type="ORF">SAMN06275492_11250</name>
</gene>
<evidence type="ECO:0000313" key="2">
    <source>
        <dbReference type="Proteomes" id="UP000193355"/>
    </source>
</evidence>
<name>A0A1X7JJD3_9BACT</name>
<protein>
    <submittedName>
        <fullName evidence="1">Uncharacterized protein</fullName>
    </submittedName>
</protein>
<dbReference type="OrthoDB" id="5016at2"/>
<dbReference type="STRING" id="561720.SAMN06275492_11250"/>
<accession>A0A1X7JJD3</accession>
<sequence length="198" mass="22829">MKDKSDDSRNFTVGDVLKAMSKPHYPEYILRSVEQVGNWMRECLVSSDRSEEDFRADYDKLYGQLEWMKDHVDFLGEDEEERAGLASEAVVISLDVGIQEEAVRMAIDHAAIFNPGRCRRIWMISDSWVPGEVFRYGRHIKALEERGVSFRFILVTPGGWTEIPLFDDGRSRRNLGFNDYAKGLSSGDHDQDLNNRFD</sequence>
<evidence type="ECO:0000313" key="1">
    <source>
        <dbReference type="EMBL" id="SMG27410.1"/>
    </source>
</evidence>
<keyword evidence="2" id="KW-1185">Reference proteome</keyword>